<dbReference type="EMBL" id="BEXD01003960">
    <property type="protein sequence ID" value="GBC04686.1"/>
    <property type="molecule type" value="Genomic_DNA"/>
</dbReference>
<evidence type="ECO:0000313" key="2">
    <source>
        <dbReference type="Proteomes" id="UP000247702"/>
    </source>
</evidence>
<gene>
    <name evidence="1" type="ORF">RclHR1_05800013</name>
</gene>
<reference evidence="1 2" key="1">
    <citation type="submission" date="2017-11" db="EMBL/GenBank/DDBJ databases">
        <title>The genome of Rhizophagus clarus HR1 reveals common genetic basis of auxotrophy among arbuscular mycorrhizal fungi.</title>
        <authorList>
            <person name="Kobayashi Y."/>
        </authorList>
    </citation>
    <scope>NUCLEOTIDE SEQUENCE [LARGE SCALE GENOMIC DNA]</scope>
    <source>
        <strain evidence="1 2">HR1</strain>
    </source>
</reference>
<sequence length="75" mass="8614">MLVGIGIHYDQSLSFYEQETPFFYFLISSLDEANGLDGQEMRRVAGNGRNEFKYSSESSGAYYMHDISAYLLRLL</sequence>
<dbReference type="Proteomes" id="UP000247702">
    <property type="component" value="Unassembled WGS sequence"/>
</dbReference>
<dbReference type="AlphaFoldDB" id="A0A2Z6RPC8"/>
<name>A0A2Z6RPC8_9GLOM</name>
<comment type="caution">
    <text evidence="1">The sequence shown here is derived from an EMBL/GenBank/DDBJ whole genome shotgun (WGS) entry which is preliminary data.</text>
</comment>
<evidence type="ECO:0000313" key="1">
    <source>
        <dbReference type="EMBL" id="GBC04686.1"/>
    </source>
</evidence>
<keyword evidence="2" id="KW-1185">Reference proteome</keyword>
<accession>A0A2Z6RPC8</accession>
<organism evidence="1 2">
    <name type="scientific">Rhizophagus clarus</name>
    <dbReference type="NCBI Taxonomy" id="94130"/>
    <lineage>
        <taxon>Eukaryota</taxon>
        <taxon>Fungi</taxon>
        <taxon>Fungi incertae sedis</taxon>
        <taxon>Mucoromycota</taxon>
        <taxon>Glomeromycotina</taxon>
        <taxon>Glomeromycetes</taxon>
        <taxon>Glomerales</taxon>
        <taxon>Glomeraceae</taxon>
        <taxon>Rhizophagus</taxon>
    </lineage>
</organism>
<protein>
    <submittedName>
        <fullName evidence="1">Uncharacterized protein</fullName>
    </submittedName>
</protein>
<proteinExistence type="predicted"/>